<organism evidence="2 3">
    <name type="scientific">Saccharomonospora viridis</name>
    <dbReference type="NCBI Taxonomy" id="1852"/>
    <lineage>
        <taxon>Bacteria</taxon>
        <taxon>Bacillati</taxon>
        <taxon>Actinomycetota</taxon>
        <taxon>Actinomycetes</taxon>
        <taxon>Pseudonocardiales</taxon>
        <taxon>Pseudonocardiaceae</taxon>
        <taxon>Saccharomonospora</taxon>
    </lineage>
</organism>
<dbReference type="Gene3D" id="3.10.180.10">
    <property type="entry name" value="2,3-Dihydroxybiphenyl 1,2-Dioxygenase, domain 1"/>
    <property type="match status" value="1"/>
</dbReference>
<gene>
    <name evidence="2" type="ORF">MINT15_33700</name>
</gene>
<dbReference type="EMBL" id="JRZE01000006">
    <property type="protein sequence ID" value="KHF43168.1"/>
    <property type="molecule type" value="Genomic_DNA"/>
</dbReference>
<comment type="caution">
    <text evidence="2">The sequence shown here is derived from an EMBL/GenBank/DDBJ whole genome shotgun (WGS) entry which is preliminary data.</text>
</comment>
<dbReference type="InterPro" id="IPR004360">
    <property type="entry name" value="Glyas_Fos-R_dOase_dom"/>
</dbReference>
<dbReference type="CDD" id="cd08351">
    <property type="entry name" value="ChaP_like"/>
    <property type="match status" value="1"/>
</dbReference>
<dbReference type="SUPFAM" id="SSF54593">
    <property type="entry name" value="Glyoxalase/Bleomycin resistance protein/Dihydroxybiphenyl dioxygenase"/>
    <property type="match status" value="1"/>
</dbReference>
<proteinExistence type="predicted"/>
<dbReference type="AlphaFoldDB" id="A0A837D8J5"/>
<accession>A0A837D8J5</accession>
<evidence type="ECO:0000313" key="3">
    <source>
        <dbReference type="Proteomes" id="UP000030848"/>
    </source>
</evidence>
<reference evidence="2 3" key="1">
    <citation type="submission" date="2014-10" db="EMBL/GenBank/DDBJ databases">
        <title>Genome sequence of Micropolyspora internatus JCM3315.</title>
        <authorList>
            <person name="Shin S.-K."/>
            <person name="Yi H."/>
        </authorList>
    </citation>
    <scope>NUCLEOTIDE SEQUENCE [LARGE SCALE GENOMIC DNA]</scope>
    <source>
        <strain evidence="2 3">JCM 3315</strain>
    </source>
</reference>
<dbReference type="Proteomes" id="UP000030848">
    <property type="component" value="Unassembled WGS sequence"/>
</dbReference>
<evidence type="ECO:0000313" key="2">
    <source>
        <dbReference type="EMBL" id="KHF43168.1"/>
    </source>
</evidence>
<dbReference type="PROSITE" id="PS51819">
    <property type="entry name" value="VOC"/>
    <property type="match status" value="1"/>
</dbReference>
<feature type="domain" description="VOC" evidence="1">
    <location>
        <begin position="25"/>
        <end position="142"/>
    </location>
</feature>
<sequence>MRLRICHVINPRMNESDEESRMAVTFNHTIIAAKDRVESARFYCEPFELDEAPSWGLFTNGQLDGGVLLQFAEPPVDSQMRHYAFLVDDELFDRAYRRLCERGIEHWADPQLTRPGRINTGHGGRGVCFRDPAGHALEMITRPYL</sequence>
<dbReference type="Pfam" id="PF00903">
    <property type="entry name" value="Glyoxalase"/>
    <property type="match status" value="1"/>
</dbReference>
<dbReference type="InterPro" id="IPR037523">
    <property type="entry name" value="VOC_core"/>
</dbReference>
<dbReference type="InterPro" id="IPR029068">
    <property type="entry name" value="Glyas_Bleomycin-R_OHBP_Dase"/>
</dbReference>
<name>A0A837D8J5_9PSEU</name>
<evidence type="ECO:0000259" key="1">
    <source>
        <dbReference type="PROSITE" id="PS51819"/>
    </source>
</evidence>
<protein>
    <submittedName>
        <fullName evidence="2">Glyoxalase</fullName>
    </submittedName>
</protein>